<accession>A0A8T1PY30</accession>
<dbReference type="InterPro" id="IPR031425">
    <property type="entry name" value="NPR1/NH1-interacting"/>
</dbReference>
<dbReference type="PANTHER" id="PTHR33669">
    <property type="entry name" value="PROTEIN NEGATIVE REGULATOR OF RESISTANCE"/>
    <property type="match status" value="1"/>
</dbReference>
<name>A0A8T1PY30_CARIL</name>
<evidence type="ECO:0000313" key="6">
    <source>
        <dbReference type="Proteomes" id="UP000811609"/>
    </source>
</evidence>
<evidence type="ECO:0000256" key="3">
    <source>
        <dbReference type="ARBA" id="ARBA00023242"/>
    </source>
</evidence>
<dbReference type="OrthoDB" id="1304316at2759"/>
<gene>
    <name evidence="4" type="ORF">CIPAW_07G122200</name>
    <name evidence="5" type="ORF">I3842_07G125200</name>
</gene>
<dbReference type="GO" id="GO:0010112">
    <property type="term" value="P:regulation of systemic acquired resistance"/>
    <property type="evidence" value="ECO:0007669"/>
    <property type="project" value="InterPro"/>
</dbReference>
<organism evidence="4 6">
    <name type="scientific">Carya illinoinensis</name>
    <name type="common">Pecan</name>
    <dbReference type="NCBI Taxonomy" id="32201"/>
    <lineage>
        <taxon>Eukaryota</taxon>
        <taxon>Viridiplantae</taxon>
        <taxon>Streptophyta</taxon>
        <taxon>Embryophyta</taxon>
        <taxon>Tracheophyta</taxon>
        <taxon>Spermatophyta</taxon>
        <taxon>Magnoliopsida</taxon>
        <taxon>eudicotyledons</taxon>
        <taxon>Gunneridae</taxon>
        <taxon>Pentapetalae</taxon>
        <taxon>rosids</taxon>
        <taxon>fabids</taxon>
        <taxon>Fagales</taxon>
        <taxon>Juglandaceae</taxon>
        <taxon>Carya</taxon>
    </lineage>
</organism>
<dbReference type="Pfam" id="PF15699">
    <property type="entry name" value="NPR1_interact"/>
    <property type="match status" value="1"/>
</dbReference>
<reference evidence="5" key="2">
    <citation type="submission" date="2021-01" db="EMBL/GenBank/DDBJ databases">
        <authorList>
            <person name="Lovell J.T."/>
            <person name="Bentley N."/>
            <person name="Bhattarai G."/>
            <person name="Jenkins J.W."/>
            <person name="Sreedasyam A."/>
            <person name="Alarcon Y."/>
            <person name="Bock C."/>
            <person name="Boston L."/>
            <person name="Carlson J."/>
            <person name="Cervantes K."/>
            <person name="Clermont K."/>
            <person name="Krom N."/>
            <person name="Kubenka K."/>
            <person name="Mamidi S."/>
            <person name="Mattison C."/>
            <person name="Monteros M."/>
            <person name="Pisani C."/>
            <person name="Plott C."/>
            <person name="Rajasekar S."/>
            <person name="Rhein H.S."/>
            <person name="Rohla C."/>
            <person name="Song M."/>
            <person name="Hilaire R.S."/>
            <person name="Shu S."/>
            <person name="Wells L."/>
            <person name="Wang X."/>
            <person name="Webber J."/>
            <person name="Heerema R.J."/>
            <person name="Klein P."/>
            <person name="Conner P."/>
            <person name="Grauke L."/>
            <person name="Grimwood J."/>
            <person name="Schmutz J."/>
            <person name="Randall J.J."/>
        </authorList>
    </citation>
    <scope>NUCLEOTIDE SEQUENCE</scope>
    <source>
        <tissue evidence="5">Leaf</tissue>
    </source>
</reference>
<dbReference type="EMBL" id="CM031815">
    <property type="protein sequence ID" value="KAG6648065.1"/>
    <property type="molecule type" value="Genomic_DNA"/>
</dbReference>
<dbReference type="Proteomes" id="UP000811246">
    <property type="component" value="Chromosome 7"/>
</dbReference>
<evidence type="ECO:0000313" key="4">
    <source>
        <dbReference type="EMBL" id="KAG6648065.1"/>
    </source>
</evidence>
<evidence type="ECO:0000313" key="5">
    <source>
        <dbReference type="EMBL" id="KAG6704221.1"/>
    </source>
</evidence>
<reference evidence="4" key="1">
    <citation type="submission" date="2020-12" db="EMBL/GenBank/DDBJ databases">
        <title>WGS assembly of Carya illinoinensis cv. Pawnee.</title>
        <authorList>
            <person name="Platts A."/>
            <person name="Shu S."/>
            <person name="Wright S."/>
            <person name="Barry K."/>
            <person name="Edger P."/>
            <person name="Pires J.C."/>
            <person name="Schmutz J."/>
        </authorList>
    </citation>
    <scope>NUCLEOTIDE SEQUENCE</scope>
    <source>
        <tissue evidence="4">Leaf</tissue>
    </source>
</reference>
<dbReference type="PANTHER" id="PTHR33669:SF14">
    <property type="entry name" value="NRR REPRESSOR HOMOLOG 3"/>
    <property type="match status" value="1"/>
</dbReference>
<proteinExistence type="inferred from homology"/>
<sequence>MELDASKKRKIYHDHEDEDEEQKIEKFFALIENIREARDRLVLNGSNAFISGTEKKKNQIIKVKAADHKQVAVWKPSFQREDFMERAPLFNCPPHVTFLGSAQRKEEAQKEITEEGLDLTLSL</sequence>
<comment type="caution">
    <text evidence="4">The sequence shown here is derived from an EMBL/GenBank/DDBJ whole genome shotgun (WGS) entry which is preliminary data.</text>
</comment>
<dbReference type="Proteomes" id="UP000811609">
    <property type="component" value="Chromosome 7"/>
</dbReference>
<evidence type="ECO:0000256" key="2">
    <source>
        <dbReference type="ARBA" id="ARBA00009937"/>
    </source>
</evidence>
<keyword evidence="3" id="KW-0539">Nucleus</keyword>
<keyword evidence="6" id="KW-1185">Reference proteome</keyword>
<dbReference type="AlphaFoldDB" id="A0A8T1PY30"/>
<comment type="subcellular location">
    <subcellularLocation>
        <location evidence="1">Nucleus</location>
    </subcellularLocation>
</comment>
<dbReference type="GO" id="GO:0005634">
    <property type="term" value="C:nucleus"/>
    <property type="evidence" value="ECO:0007669"/>
    <property type="project" value="UniProtKB-SubCell"/>
</dbReference>
<dbReference type="EMBL" id="CM031831">
    <property type="protein sequence ID" value="KAG6704221.1"/>
    <property type="molecule type" value="Genomic_DNA"/>
</dbReference>
<comment type="similarity">
    <text evidence="2">Belongs to the NPR1-interactor family.</text>
</comment>
<evidence type="ECO:0000256" key="1">
    <source>
        <dbReference type="ARBA" id="ARBA00004123"/>
    </source>
</evidence>
<protein>
    <submittedName>
        <fullName evidence="4">Uncharacterized protein</fullName>
    </submittedName>
</protein>